<dbReference type="CDD" id="cd05637">
    <property type="entry name" value="SIS_PGI_PMI_2"/>
    <property type="match status" value="1"/>
</dbReference>
<dbReference type="Gene3D" id="3.40.50.10490">
    <property type="entry name" value="Glucose-6-phosphate isomerase like protein, domain 1"/>
    <property type="match status" value="2"/>
</dbReference>
<dbReference type="Pfam" id="PF01380">
    <property type="entry name" value="SIS"/>
    <property type="match status" value="1"/>
</dbReference>
<feature type="domain" description="SIS" evidence="3">
    <location>
        <begin position="41"/>
        <end position="180"/>
    </location>
</feature>
<evidence type="ECO:0000256" key="1">
    <source>
        <dbReference type="ARBA" id="ARBA00010523"/>
    </source>
</evidence>
<dbReference type="GO" id="GO:0004347">
    <property type="term" value="F:glucose-6-phosphate isomerase activity"/>
    <property type="evidence" value="ECO:0007669"/>
    <property type="project" value="InterPro"/>
</dbReference>
<dbReference type="InterPro" id="IPR019490">
    <property type="entry name" value="Glu6P/Mann6P_isomerase_C"/>
</dbReference>
<dbReference type="PROSITE" id="PS51464">
    <property type="entry name" value="SIS"/>
    <property type="match status" value="1"/>
</dbReference>
<name>A0A1F7WGF1_9BACT</name>
<dbReference type="InterPro" id="IPR001347">
    <property type="entry name" value="SIS_dom"/>
</dbReference>
<reference evidence="4 5" key="1">
    <citation type="journal article" date="2016" name="Nat. Commun.">
        <title>Thousands of microbial genomes shed light on interconnected biogeochemical processes in an aquifer system.</title>
        <authorList>
            <person name="Anantharaman K."/>
            <person name="Brown C.T."/>
            <person name="Hug L.A."/>
            <person name="Sharon I."/>
            <person name="Castelle C.J."/>
            <person name="Probst A.J."/>
            <person name="Thomas B.C."/>
            <person name="Singh A."/>
            <person name="Wilkins M.J."/>
            <person name="Karaoz U."/>
            <person name="Brodie E.L."/>
            <person name="Williams K.H."/>
            <person name="Hubbard S.S."/>
            <person name="Banfield J.F."/>
        </authorList>
    </citation>
    <scope>NUCLEOTIDE SEQUENCE [LARGE SCALE GENOMIC DNA]</scope>
</reference>
<evidence type="ECO:0000259" key="3">
    <source>
        <dbReference type="PROSITE" id="PS51464"/>
    </source>
</evidence>
<dbReference type="GO" id="GO:0005975">
    <property type="term" value="P:carbohydrate metabolic process"/>
    <property type="evidence" value="ECO:0007669"/>
    <property type="project" value="InterPro"/>
</dbReference>
<evidence type="ECO:0000256" key="2">
    <source>
        <dbReference type="ARBA" id="ARBA00023235"/>
    </source>
</evidence>
<dbReference type="STRING" id="1802471.A2115_00505"/>
<comment type="similarity">
    <text evidence="1">Belongs to the PGI/PMI family.</text>
</comment>
<gene>
    <name evidence="4" type="ORF">A2115_00505</name>
</gene>
<evidence type="ECO:0000313" key="4">
    <source>
        <dbReference type="EMBL" id="OGM01914.1"/>
    </source>
</evidence>
<dbReference type="Proteomes" id="UP000176198">
    <property type="component" value="Unassembled WGS sequence"/>
</dbReference>
<dbReference type="AlphaFoldDB" id="A0A1F7WGF1"/>
<dbReference type="Pfam" id="PF10432">
    <property type="entry name" value="bact-PGI_C"/>
    <property type="match status" value="1"/>
</dbReference>
<dbReference type="GO" id="GO:0097367">
    <property type="term" value="F:carbohydrate derivative binding"/>
    <property type="evidence" value="ECO:0007669"/>
    <property type="project" value="InterPro"/>
</dbReference>
<dbReference type="EMBL" id="MGFJ01000036">
    <property type="protein sequence ID" value="OGM01914.1"/>
    <property type="molecule type" value="Genomic_DNA"/>
</dbReference>
<dbReference type="GO" id="GO:1901135">
    <property type="term" value="P:carbohydrate derivative metabolic process"/>
    <property type="evidence" value="ECO:0007669"/>
    <property type="project" value="InterPro"/>
</dbReference>
<accession>A0A1F7WGF1</accession>
<dbReference type="SUPFAM" id="SSF53697">
    <property type="entry name" value="SIS domain"/>
    <property type="match status" value="1"/>
</dbReference>
<keyword evidence="2" id="KW-0413">Isomerase</keyword>
<organism evidence="4 5">
    <name type="scientific">Candidatus Woesebacteria bacterium GWA1_41_8</name>
    <dbReference type="NCBI Taxonomy" id="1802471"/>
    <lineage>
        <taxon>Bacteria</taxon>
        <taxon>Candidatus Woeseibacteriota</taxon>
    </lineage>
</organism>
<dbReference type="InterPro" id="IPR046348">
    <property type="entry name" value="SIS_dom_sf"/>
</dbReference>
<protein>
    <recommendedName>
        <fullName evidence="3">SIS domain-containing protein</fullName>
    </recommendedName>
</protein>
<dbReference type="GO" id="GO:0004476">
    <property type="term" value="F:mannose-6-phosphate isomerase activity"/>
    <property type="evidence" value="ECO:0007669"/>
    <property type="project" value="InterPro"/>
</dbReference>
<evidence type="ECO:0000313" key="5">
    <source>
        <dbReference type="Proteomes" id="UP000176198"/>
    </source>
</evidence>
<comment type="caution">
    <text evidence="4">The sequence shown here is derived from an EMBL/GenBank/DDBJ whole genome shotgun (WGS) entry which is preliminary data.</text>
</comment>
<sequence>MANLDNLEEISKLDKSNLLGSIEALPKQLMQAWEEISSTAIPPELLNVKNVVVSGMGGSALPGRIVDSLILDRATTPIEVSTEYKLPNYVGPDSLVIVSSYSGGTEETISALYDALNKKAKIFVVSTGGKLSELAKAQSLPSYIFTPKFNPSNQPRMGLGYSIGAVLFLLGKGNYIHLGESEVESLIAIAEKFVSEYSVRTPISQNPAKALANTLKGKATVLVASEHLVGISHAFKNQLNENSKAFAVLFDIPELNHHLMEGLSNPKEIKPLLEFLFVFSRLYSQPVRKRYPLTAEVVEKNDISTKTIELLSESKLEQIFEMLILGEYVSFYLSCLYGIDPTPIPWVDYFKKALLANPH</sequence>
<proteinExistence type="inferred from homology"/>